<sequence>MAVTLRDVAQRAGVSIKTVSNVVHKRQYVKDSTRDIVQAAIDELGYRPNLSARSLRSGRSGVIGLALPEVRLPYFAELADSVITEAKQRGHTVLIEQTGAEPAAERELLRSPRLQLTDGLIFSPLALSQSDVGLLEVDYPLVTLGERIFDGPCDHVVMDNVAAARAATEHLLEAGCRRIAVIGAHEGEDQGSAALRLRGHQEALDAAGMPRDDRLVGYVGLWHRQDGADAMRRLLASGVEVDGVFGMNDTLALGALRALQDAGLAVPEGVKVIGFDDLEETRYTSPTLSSVDPGRMEIARTAVRVLVERIEERLAGETPAPRRQYTTSYRVVPRESTAG</sequence>
<keyword evidence="1" id="KW-0805">Transcription regulation</keyword>
<dbReference type="SMART" id="SM00354">
    <property type="entry name" value="HTH_LACI"/>
    <property type="match status" value="1"/>
</dbReference>
<dbReference type="Pfam" id="PF13377">
    <property type="entry name" value="Peripla_BP_3"/>
    <property type="match status" value="1"/>
</dbReference>
<feature type="domain" description="HTH lacI-type" evidence="5">
    <location>
        <begin position="3"/>
        <end position="57"/>
    </location>
</feature>
<dbReference type="PANTHER" id="PTHR30146">
    <property type="entry name" value="LACI-RELATED TRANSCRIPTIONAL REPRESSOR"/>
    <property type="match status" value="1"/>
</dbReference>
<reference evidence="7" key="1">
    <citation type="journal article" date="2019" name="Int. J. Syst. Evol. Microbiol.">
        <title>The Global Catalogue of Microorganisms (GCM) 10K type strain sequencing project: providing services to taxonomists for standard genome sequencing and annotation.</title>
        <authorList>
            <consortium name="The Broad Institute Genomics Platform"/>
            <consortium name="The Broad Institute Genome Sequencing Center for Infectious Disease"/>
            <person name="Wu L."/>
            <person name="Ma J."/>
        </authorList>
    </citation>
    <scope>NUCLEOTIDE SEQUENCE [LARGE SCALE GENOMIC DNA]</scope>
    <source>
        <strain evidence="7">JCM 14309</strain>
    </source>
</reference>
<dbReference type="InterPro" id="IPR010982">
    <property type="entry name" value="Lambda_DNA-bd_dom_sf"/>
</dbReference>
<evidence type="ECO:0000256" key="2">
    <source>
        <dbReference type="ARBA" id="ARBA00023125"/>
    </source>
</evidence>
<dbReference type="SUPFAM" id="SSF47413">
    <property type="entry name" value="lambda repressor-like DNA-binding domains"/>
    <property type="match status" value="1"/>
</dbReference>
<dbReference type="PANTHER" id="PTHR30146:SF153">
    <property type="entry name" value="LACTOSE OPERON REPRESSOR"/>
    <property type="match status" value="1"/>
</dbReference>
<dbReference type="Pfam" id="PF00356">
    <property type="entry name" value="LacI"/>
    <property type="match status" value="1"/>
</dbReference>
<gene>
    <name evidence="6" type="ORF">GCM10010529_11160</name>
</gene>
<dbReference type="PROSITE" id="PS00356">
    <property type="entry name" value="HTH_LACI_1"/>
    <property type="match status" value="1"/>
</dbReference>
<dbReference type="RefSeq" id="WP_344682147.1">
    <property type="nucleotide sequence ID" value="NZ_BAAAVT010000006.1"/>
</dbReference>
<dbReference type="CDD" id="cd01392">
    <property type="entry name" value="HTH_LacI"/>
    <property type="match status" value="1"/>
</dbReference>
<comment type="caution">
    <text evidence="6">The sequence shown here is derived from an EMBL/GenBank/DDBJ whole genome shotgun (WGS) entry which is preliminary data.</text>
</comment>
<organism evidence="6 7">
    <name type="scientific">Nesterenkonia aethiopica</name>
    <dbReference type="NCBI Taxonomy" id="269144"/>
    <lineage>
        <taxon>Bacteria</taxon>
        <taxon>Bacillati</taxon>
        <taxon>Actinomycetota</taxon>
        <taxon>Actinomycetes</taxon>
        <taxon>Micrococcales</taxon>
        <taxon>Micrococcaceae</taxon>
        <taxon>Nesterenkonia</taxon>
    </lineage>
</organism>
<keyword evidence="2 6" id="KW-0238">DNA-binding</keyword>
<evidence type="ECO:0000256" key="1">
    <source>
        <dbReference type="ARBA" id="ARBA00023015"/>
    </source>
</evidence>
<evidence type="ECO:0000256" key="3">
    <source>
        <dbReference type="ARBA" id="ARBA00023163"/>
    </source>
</evidence>
<dbReference type="CDD" id="cd06267">
    <property type="entry name" value="PBP1_LacI_sugar_binding-like"/>
    <property type="match status" value="1"/>
</dbReference>
<evidence type="ECO:0000259" key="5">
    <source>
        <dbReference type="PROSITE" id="PS50932"/>
    </source>
</evidence>
<dbReference type="SUPFAM" id="SSF53822">
    <property type="entry name" value="Periplasmic binding protein-like I"/>
    <property type="match status" value="1"/>
</dbReference>
<dbReference type="InterPro" id="IPR000843">
    <property type="entry name" value="HTH_LacI"/>
</dbReference>
<keyword evidence="7" id="KW-1185">Reference proteome</keyword>
<dbReference type="EMBL" id="BAAAVT010000006">
    <property type="protein sequence ID" value="GAA3059235.1"/>
    <property type="molecule type" value="Genomic_DNA"/>
</dbReference>
<evidence type="ECO:0000256" key="4">
    <source>
        <dbReference type="SAM" id="MobiDB-lite"/>
    </source>
</evidence>
<feature type="region of interest" description="Disordered" evidence="4">
    <location>
        <begin position="318"/>
        <end position="339"/>
    </location>
</feature>
<dbReference type="InterPro" id="IPR046335">
    <property type="entry name" value="LacI/GalR-like_sensor"/>
</dbReference>
<proteinExistence type="predicted"/>
<dbReference type="Gene3D" id="3.40.50.2300">
    <property type="match status" value="2"/>
</dbReference>
<dbReference type="GO" id="GO:0003677">
    <property type="term" value="F:DNA binding"/>
    <property type="evidence" value="ECO:0007669"/>
    <property type="project" value="UniProtKB-KW"/>
</dbReference>
<dbReference type="PROSITE" id="PS50932">
    <property type="entry name" value="HTH_LACI_2"/>
    <property type="match status" value="1"/>
</dbReference>
<evidence type="ECO:0000313" key="6">
    <source>
        <dbReference type="EMBL" id="GAA3059235.1"/>
    </source>
</evidence>
<keyword evidence="3" id="KW-0804">Transcription</keyword>
<evidence type="ECO:0000313" key="7">
    <source>
        <dbReference type="Proteomes" id="UP001500236"/>
    </source>
</evidence>
<dbReference type="Gene3D" id="1.10.260.40">
    <property type="entry name" value="lambda repressor-like DNA-binding domains"/>
    <property type="match status" value="1"/>
</dbReference>
<dbReference type="Proteomes" id="UP001500236">
    <property type="component" value="Unassembled WGS sequence"/>
</dbReference>
<accession>A0ABP6LUT7</accession>
<protein>
    <submittedName>
        <fullName evidence="6">LacI family DNA-binding transcriptional regulator</fullName>
    </submittedName>
</protein>
<dbReference type="InterPro" id="IPR028082">
    <property type="entry name" value="Peripla_BP_I"/>
</dbReference>
<name>A0ABP6LUT7_9MICC</name>